<dbReference type="PANTHER" id="PTHR30055:SF238">
    <property type="entry name" value="MYCOFACTOCIN BIOSYNTHESIS TRANSCRIPTIONAL REGULATOR MFTR-RELATED"/>
    <property type="match status" value="1"/>
</dbReference>
<keyword evidence="7" id="KW-1185">Reference proteome</keyword>
<evidence type="ECO:0000259" key="5">
    <source>
        <dbReference type="PROSITE" id="PS50977"/>
    </source>
</evidence>
<dbReference type="AlphaFoldDB" id="A0A7W7SQ41"/>
<dbReference type="GO" id="GO:0003700">
    <property type="term" value="F:DNA-binding transcription factor activity"/>
    <property type="evidence" value="ECO:0007669"/>
    <property type="project" value="TreeGrafter"/>
</dbReference>
<gene>
    <name evidence="6" type="ORF">FHR38_002630</name>
</gene>
<dbReference type="RefSeq" id="WP_184534916.1">
    <property type="nucleotide sequence ID" value="NZ_JACHJW010000001.1"/>
</dbReference>
<comment type="caution">
    <text evidence="6">The sequence shown here is derived from an EMBL/GenBank/DDBJ whole genome shotgun (WGS) entry which is preliminary data.</text>
</comment>
<dbReference type="InterPro" id="IPR041347">
    <property type="entry name" value="MftR_C"/>
</dbReference>
<dbReference type="GO" id="GO:0000976">
    <property type="term" value="F:transcription cis-regulatory region binding"/>
    <property type="evidence" value="ECO:0007669"/>
    <property type="project" value="TreeGrafter"/>
</dbReference>
<name>A0A7W7SQ41_9ACTN</name>
<dbReference type="Proteomes" id="UP000578819">
    <property type="component" value="Unassembled WGS sequence"/>
</dbReference>
<keyword evidence="1" id="KW-0805">Transcription regulation</keyword>
<reference evidence="6 7" key="1">
    <citation type="submission" date="2020-08" db="EMBL/GenBank/DDBJ databases">
        <title>Sequencing the genomes of 1000 actinobacteria strains.</title>
        <authorList>
            <person name="Klenk H.-P."/>
        </authorList>
    </citation>
    <scope>NUCLEOTIDE SEQUENCE [LARGE SCALE GENOMIC DNA]</scope>
    <source>
        <strain evidence="6 7">DSM 45886</strain>
    </source>
</reference>
<evidence type="ECO:0000313" key="7">
    <source>
        <dbReference type="Proteomes" id="UP000578819"/>
    </source>
</evidence>
<dbReference type="InterPro" id="IPR001647">
    <property type="entry name" value="HTH_TetR"/>
</dbReference>
<evidence type="ECO:0000256" key="3">
    <source>
        <dbReference type="ARBA" id="ARBA00023163"/>
    </source>
</evidence>
<dbReference type="InterPro" id="IPR050109">
    <property type="entry name" value="HTH-type_TetR-like_transc_reg"/>
</dbReference>
<dbReference type="Gene3D" id="1.10.10.60">
    <property type="entry name" value="Homeodomain-like"/>
    <property type="match status" value="1"/>
</dbReference>
<dbReference type="Pfam" id="PF00440">
    <property type="entry name" value="TetR_N"/>
    <property type="match status" value="1"/>
</dbReference>
<evidence type="ECO:0000313" key="6">
    <source>
        <dbReference type="EMBL" id="MBB4958897.1"/>
    </source>
</evidence>
<dbReference type="PANTHER" id="PTHR30055">
    <property type="entry name" value="HTH-TYPE TRANSCRIPTIONAL REGULATOR RUTR"/>
    <property type="match status" value="1"/>
</dbReference>
<dbReference type="InterPro" id="IPR009057">
    <property type="entry name" value="Homeodomain-like_sf"/>
</dbReference>
<keyword evidence="3" id="KW-0804">Transcription</keyword>
<dbReference type="SUPFAM" id="SSF46689">
    <property type="entry name" value="Homeodomain-like"/>
    <property type="match status" value="1"/>
</dbReference>
<dbReference type="EMBL" id="JACHJW010000001">
    <property type="protein sequence ID" value="MBB4958897.1"/>
    <property type="molecule type" value="Genomic_DNA"/>
</dbReference>
<evidence type="ECO:0000256" key="4">
    <source>
        <dbReference type="PROSITE-ProRule" id="PRU00335"/>
    </source>
</evidence>
<sequence length="207" mass="22660">MTMEQDAVVGRRDRKKQQTRAALTMAALRLVAERGMDAVTVEDISDAADVSARTFFNYFACKDDVLTSNSDRQAKQFLKLLTAIPADVPTTEAVRRALGAALQEVQTEHEMWLLRMRVVERNPSLLPRLVASGKETEREIVEAIATRVGVDPDTDSYPLLVTGMISAACRTVMTCWVASHGAKSLTELVDEVFAALAAGLPDPRPTV</sequence>
<keyword evidence="2 4" id="KW-0238">DNA-binding</keyword>
<dbReference type="Gene3D" id="1.10.357.10">
    <property type="entry name" value="Tetracycline Repressor, domain 2"/>
    <property type="match status" value="1"/>
</dbReference>
<feature type="domain" description="HTH tetR-type" evidence="5">
    <location>
        <begin position="17"/>
        <end position="77"/>
    </location>
</feature>
<organism evidence="6 7">
    <name type="scientific">Micromonospora polyrhachis</name>
    <dbReference type="NCBI Taxonomy" id="1282883"/>
    <lineage>
        <taxon>Bacteria</taxon>
        <taxon>Bacillati</taxon>
        <taxon>Actinomycetota</taxon>
        <taxon>Actinomycetes</taxon>
        <taxon>Micromonosporales</taxon>
        <taxon>Micromonosporaceae</taxon>
        <taxon>Micromonospora</taxon>
    </lineage>
</organism>
<accession>A0A7W7SQ41</accession>
<dbReference type="Pfam" id="PF17754">
    <property type="entry name" value="TetR_C_14"/>
    <property type="match status" value="1"/>
</dbReference>
<protein>
    <submittedName>
        <fullName evidence="6">AcrR family transcriptional regulator</fullName>
    </submittedName>
</protein>
<proteinExistence type="predicted"/>
<evidence type="ECO:0000256" key="1">
    <source>
        <dbReference type="ARBA" id="ARBA00023015"/>
    </source>
</evidence>
<evidence type="ECO:0000256" key="2">
    <source>
        <dbReference type="ARBA" id="ARBA00023125"/>
    </source>
</evidence>
<feature type="DNA-binding region" description="H-T-H motif" evidence="4">
    <location>
        <begin position="40"/>
        <end position="59"/>
    </location>
</feature>
<dbReference type="PROSITE" id="PS50977">
    <property type="entry name" value="HTH_TETR_2"/>
    <property type="match status" value="1"/>
</dbReference>